<dbReference type="EMBL" id="BMMS01000040">
    <property type="protein sequence ID" value="GGO98696.1"/>
    <property type="molecule type" value="Genomic_DNA"/>
</dbReference>
<gene>
    <name evidence="1" type="ORF">GCM10012280_63430</name>
</gene>
<dbReference type="InterPro" id="IPR047789">
    <property type="entry name" value="CU044_5270-like"/>
</dbReference>
<keyword evidence="2" id="KW-1185">Reference proteome</keyword>
<protein>
    <submittedName>
        <fullName evidence="1">Uncharacterized protein</fullName>
    </submittedName>
</protein>
<dbReference type="Proteomes" id="UP000641932">
    <property type="component" value="Unassembled WGS sequence"/>
</dbReference>
<proteinExistence type="predicted"/>
<dbReference type="RefSeq" id="WP_189135294.1">
    <property type="nucleotide sequence ID" value="NZ_BMMS01000040.1"/>
</dbReference>
<organism evidence="1 2">
    <name type="scientific">Wenjunlia tyrosinilytica</name>
    <dbReference type="NCBI Taxonomy" id="1544741"/>
    <lineage>
        <taxon>Bacteria</taxon>
        <taxon>Bacillati</taxon>
        <taxon>Actinomycetota</taxon>
        <taxon>Actinomycetes</taxon>
        <taxon>Kitasatosporales</taxon>
        <taxon>Streptomycetaceae</taxon>
        <taxon>Wenjunlia</taxon>
    </lineage>
</organism>
<evidence type="ECO:0000313" key="2">
    <source>
        <dbReference type="Proteomes" id="UP000641932"/>
    </source>
</evidence>
<evidence type="ECO:0000313" key="1">
    <source>
        <dbReference type="EMBL" id="GGO98696.1"/>
    </source>
</evidence>
<accession>A0A917ZXB0</accession>
<dbReference type="NCBIfam" id="NF038083">
    <property type="entry name" value="CU044_5270_fam"/>
    <property type="match status" value="1"/>
</dbReference>
<reference evidence="1" key="2">
    <citation type="submission" date="2020-09" db="EMBL/GenBank/DDBJ databases">
        <authorList>
            <person name="Sun Q."/>
            <person name="Zhou Y."/>
        </authorList>
    </citation>
    <scope>NUCLEOTIDE SEQUENCE</scope>
    <source>
        <strain evidence="1">CGMCC 4.7201</strain>
    </source>
</reference>
<sequence>MRDIERVRELLPAQADPASSCGAGAALSPRAEDDLDALRRTAACVREVRPGLVTRRRILVSAAAATGAAAATVAGYQLRPAAQPRTRATAFTPAVLHYVPFAGRSAREVLLDFAGRVEKLPSETADGPYLYRKEWGWWLNTAGDVPGGVASVAVPTVTESWVKADGSGRQRSAYGDPIYPDAKQKRAAERAGLIAGKGVKNSMYGPGKFPRQPEIDAWRKVGPLSTDPARLAEQLKKVSWDGGHIINGVAAMLDYASRSGPVHPQLRAAALRVLADSRSVRVAGTTSWQGHKAIAVYQTQTWHGSTQRASVLFDPATGCPMGSEDALFGNARKLNVSVPATLAVSEILSSGHTHTIDGRP</sequence>
<reference evidence="1" key="1">
    <citation type="journal article" date="2014" name="Int. J. Syst. Evol. Microbiol.">
        <title>Complete genome sequence of Corynebacterium casei LMG S-19264T (=DSM 44701T), isolated from a smear-ripened cheese.</title>
        <authorList>
            <consortium name="US DOE Joint Genome Institute (JGI-PGF)"/>
            <person name="Walter F."/>
            <person name="Albersmeier A."/>
            <person name="Kalinowski J."/>
            <person name="Ruckert C."/>
        </authorList>
    </citation>
    <scope>NUCLEOTIDE SEQUENCE</scope>
    <source>
        <strain evidence="1">CGMCC 4.7201</strain>
    </source>
</reference>
<dbReference type="AlphaFoldDB" id="A0A917ZXB0"/>
<comment type="caution">
    <text evidence="1">The sequence shown here is derived from an EMBL/GenBank/DDBJ whole genome shotgun (WGS) entry which is preliminary data.</text>
</comment>
<name>A0A917ZXB0_9ACTN</name>